<keyword evidence="8" id="KW-0472">Membrane</keyword>
<dbReference type="PROSITE" id="PS50893">
    <property type="entry name" value="ABC_TRANSPORTER_2"/>
    <property type="match status" value="1"/>
</dbReference>
<keyword evidence="6" id="KW-0408">Iron</keyword>
<dbReference type="InterPro" id="IPR003593">
    <property type="entry name" value="AAA+_ATPase"/>
</dbReference>
<feature type="domain" description="ABC transporter" evidence="9">
    <location>
        <begin position="5"/>
        <end position="237"/>
    </location>
</feature>
<dbReference type="EMBL" id="CP162601">
    <property type="protein sequence ID" value="XDK24705.1"/>
    <property type="molecule type" value="Genomic_DNA"/>
</dbReference>
<evidence type="ECO:0000256" key="3">
    <source>
        <dbReference type="ARBA" id="ARBA00022496"/>
    </source>
</evidence>
<dbReference type="InterPro" id="IPR015853">
    <property type="entry name" value="ABC_transpr_FbpC"/>
</dbReference>
<dbReference type="InterPro" id="IPR027417">
    <property type="entry name" value="P-loop_NTPase"/>
</dbReference>
<evidence type="ECO:0000256" key="7">
    <source>
        <dbReference type="ARBA" id="ARBA00023065"/>
    </source>
</evidence>
<protein>
    <submittedName>
        <fullName evidence="10">ABC transporter ATP-binding protein</fullName>
    </submittedName>
</protein>
<dbReference type="GO" id="GO:0015408">
    <property type="term" value="F:ABC-type ferric iron transporter activity"/>
    <property type="evidence" value="ECO:0007669"/>
    <property type="project" value="InterPro"/>
</dbReference>
<dbReference type="GO" id="GO:0015697">
    <property type="term" value="P:quaternary ammonium group transport"/>
    <property type="evidence" value="ECO:0007669"/>
    <property type="project" value="UniProtKB-ARBA"/>
</dbReference>
<dbReference type="SMART" id="SM00382">
    <property type="entry name" value="AAA"/>
    <property type="match status" value="1"/>
</dbReference>
<dbReference type="SUPFAM" id="SSF50331">
    <property type="entry name" value="MOP-like"/>
    <property type="match status" value="1"/>
</dbReference>
<keyword evidence="3" id="KW-0410">Iron transport</keyword>
<dbReference type="PANTHER" id="PTHR42781:SF4">
    <property type="entry name" value="SPERMIDINE_PUTRESCINE IMPORT ATP-BINDING PROTEIN POTA"/>
    <property type="match status" value="1"/>
</dbReference>
<dbReference type="InterPro" id="IPR008995">
    <property type="entry name" value="Mo/tungstate-bd_C_term_dom"/>
</dbReference>
<dbReference type="PANTHER" id="PTHR42781">
    <property type="entry name" value="SPERMIDINE/PUTRESCINE IMPORT ATP-BINDING PROTEIN POTA"/>
    <property type="match status" value="1"/>
</dbReference>
<dbReference type="GO" id="GO:0005524">
    <property type="term" value="F:ATP binding"/>
    <property type="evidence" value="ECO:0007669"/>
    <property type="project" value="UniProtKB-KW"/>
</dbReference>
<dbReference type="GO" id="GO:0016020">
    <property type="term" value="C:membrane"/>
    <property type="evidence" value="ECO:0007669"/>
    <property type="project" value="InterPro"/>
</dbReference>
<keyword evidence="2" id="KW-1003">Cell membrane</keyword>
<dbReference type="InterPro" id="IPR050093">
    <property type="entry name" value="ABC_SmlMolc_Importer"/>
</dbReference>
<keyword evidence="5 10" id="KW-0067">ATP-binding</keyword>
<dbReference type="AlphaFoldDB" id="A0AB39HF55"/>
<evidence type="ECO:0000256" key="1">
    <source>
        <dbReference type="ARBA" id="ARBA00022448"/>
    </source>
</evidence>
<keyword evidence="4" id="KW-0547">Nucleotide-binding</keyword>
<evidence type="ECO:0000256" key="6">
    <source>
        <dbReference type="ARBA" id="ARBA00023004"/>
    </source>
</evidence>
<evidence type="ECO:0000256" key="4">
    <source>
        <dbReference type="ARBA" id="ARBA00022741"/>
    </source>
</evidence>
<dbReference type="FunFam" id="3.40.50.300:FF:000425">
    <property type="entry name" value="Probable ABC transporter, ATP-binding subunit"/>
    <property type="match status" value="1"/>
</dbReference>
<dbReference type="Gene3D" id="3.40.50.300">
    <property type="entry name" value="P-loop containing nucleotide triphosphate hydrolases"/>
    <property type="match status" value="1"/>
</dbReference>
<organism evidence="10">
    <name type="scientific">Vibrio sp. HB236076</name>
    <dbReference type="NCBI Taxonomy" id="3232307"/>
    <lineage>
        <taxon>Bacteria</taxon>
        <taxon>Pseudomonadati</taxon>
        <taxon>Pseudomonadota</taxon>
        <taxon>Gammaproteobacteria</taxon>
        <taxon>Vibrionales</taxon>
        <taxon>Vibrionaceae</taxon>
        <taxon>Vibrio</taxon>
    </lineage>
</organism>
<dbReference type="Pfam" id="PF00005">
    <property type="entry name" value="ABC_tran"/>
    <property type="match status" value="1"/>
</dbReference>
<evidence type="ECO:0000313" key="10">
    <source>
        <dbReference type="EMBL" id="XDK24705.1"/>
    </source>
</evidence>
<accession>A0AB39HF55</accession>
<name>A0AB39HF55_9VIBR</name>
<dbReference type="RefSeq" id="WP_306100650.1">
    <property type="nucleotide sequence ID" value="NZ_CP162601.1"/>
</dbReference>
<dbReference type="PROSITE" id="PS00211">
    <property type="entry name" value="ABC_TRANSPORTER_1"/>
    <property type="match status" value="1"/>
</dbReference>
<evidence type="ECO:0000256" key="8">
    <source>
        <dbReference type="ARBA" id="ARBA00023136"/>
    </source>
</evidence>
<proteinExistence type="predicted"/>
<evidence type="ECO:0000259" key="9">
    <source>
        <dbReference type="PROSITE" id="PS50893"/>
    </source>
</evidence>
<sequence length="344" mass="37633">MTSALSVSQLQCGYQQQTILDRLSLDVEAGEIVCLLGASGCGKTTLLKAIAGLIDTDEGMICIDGQAVNGPNLKIEPEHRQIGMIFQDYALFPHLNVGQNIGFGLRHWSKQDKRQRIKEMLALVHLEGLEARFPHQLSGGQQQRVAIARALAYQPKLLLLDEPFSNIDNQVRHELIGEIRQLFKAQGMTAILVTHSREEAFAFGDKIAVMNEGKIEHYGHAAELYHRPNNTFVAEFLGACRFLSATRLDGDRFATELGTLKAQALSPIAEGESGLVLLRPHQVSVSADSNSAYQVVESQFTGENYRVLVSLGEQSVIATTSQPLPAGQLVSVRLNSSEFIALAS</sequence>
<dbReference type="SUPFAM" id="SSF52540">
    <property type="entry name" value="P-loop containing nucleoside triphosphate hydrolases"/>
    <property type="match status" value="1"/>
</dbReference>
<keyword evidence="7" id="KW-0406">Ion transport</keyword>
<dbReference type="InterPro" id="IPR017871">
    <property type="entry name" value="ABC_transporter-like_CS"/>
</dbReference>
<evidence type="ECO:0000256" key="2">
    <source>
        <dbReference type="ARBA" id="ARBA00022475"/>
    </source>
</evidence>
<dbReference type="InterPro" id="IPR003439">
    <property type="entry name" value="ABC_transporter-like_ATP-bd"/>
</dbReference>
<reference evidence="10" key="1">
    <citation type="submission" date="2024-07" db="EMBL/GenBank/DDBJ databases">
        <title>Genome Analysis of a Potential Novel Vibrio Species Secreting pH- and Thermo-stable Alginate Lyase and its Application in Producing Alginate Oligosaccharides.</title>
        <authorList>
            <person name="Huang H."/>
            <person name="Bao K."/>
        </authorList>
    </citation>
    <scope>NUCLEOTIDE SEQUENCE</scope>
    <source>
        <strain evidence="10">HB236076</strain>
    </source>
</reference>
<keyword evidence="1" id="KW-0813">Transport</keyword>
<dbReference type="CDD" id="cd03259">
    <property type="entry name" value="ABC_Carb_Solutes_like"/>
    <property type="match status" value="1"/>
</dbReference>
<evidence type="ECO:0000256" key="5">
    <source>
        <dbReference type="ARBA" id="ARBA00022840"/>
    </source>
</evidence>
<gene>
    <name evidence="10" type="ORF">AB0763_10955</name>
</gene>
<dbReference type="KEGG" id="vih:AB0763_10955"/>
<dbReference type="GO" id="GO:0016887">
    <property type="term" value="F:ATP hydrolysis activity"/>
    <property type="evidence" value="ECO:0007669"/>
    <property type="project" value="InterPro"/>
</dbReference>